<accession>A0A3N0E3B8</accession>
<dbReference type="EMBL" id="RJMB01000024">
    <property type="protein sequence ID" value="RNL82316.1"/>
    <property type="molecule type" value="Genomic_DNA"/>
</dbReference>
<dbReference type="GO" id="GO:0003989">
    <property type="term" value="F:acetyl-CoA carboxylase activity"/>
    <property type="evidence" value="ECO:0007669"/>
    <property type="project" value="InterPro"/>
</dbReference>
<dbReference type="Pfam" id="PF13822">
    <property type="entry name" value="ACC_epsilon"/>
    <property type="match status" value="1"/>
</dbReference>
<dbReference type="InterPro" id="IPR032716">
    <property type="entry name" value="ACC_epsilon"/>
</dbReference>
<dbReference type="AlphaFoldDB" id="A0A3N0E3B8"/>
<name>A0A3N0E3B8_9ACTN</name>
<evidence type="ECO:0000313" key="2">
    <source>
        <dbReference type="Proteomes" id="UP000269198"/>
    </source>
</evidence>
<dbReference type="Proteomes" id="UP000269198">
    <property type="component" value="Unassembled WGS sequence"/>
</dbReference>
<protein>
    <submittedName>
        <fullName evidence="1">Acyl-CoA carboxylase subunit epsilon</fullName>
    </submittedName>
</protein>
<gene>
    <name evidence="1" type="ORF">EFW17_19565</name>
</gene>
<dbReference type="GO" id="GO:0004658">
    <property type="term" value="F:propionyl-CoA carboxylase activity"/>
    <property type="evidence" value="ECO:0007669"/>
    <property type="project" value="InterPro"/>
</dbReference>
<evidence type="ECO:0000313" key="1">
    <source>
        <dbReference type="EMBL" id="RNL82316.1"/>
    </source>
</evidence>
<keyword evidence="2" id="KW-1185">Reference proteome</keyword>
<comment type="caution">
    <text evidence="1">The sequence shown here is derived from an EMBL/GenBank/DDBJ whole genome shotgun (WGS) entry which is preliminary data.</text>
</comment>
<dbReference type="OrthoDB" id="4300992at2"/>
<dbReference type="RefSeq" id="WP_123202881.1">
    <property type="nucleotide sequence ID" value="NZ_RJMB01000024.1"/>
</dbReference>
<organism evidence="1 2">
    <name type="scientific">Halostreptopolyspora alba</name>
    <dbReference type="NCBI Taxonomy" id="2487137"/>
    <lineage>
        <taxon>Bacteria</taxon>
        <taxon>Bacillati</taxon>
        <taxon>Actinomycetota</taxon>
        <taxon>Actinomycetes</taxon>
        <taxon>Streptosporangiales</taxon>
        <taxon>Nocardiopsidaceae</taxon>
        <taxon>Halostreptopolyspora</taxon>
    </lineage>
</organism>
<sequence length="82" mass="8963">MTPTTPNTSEPDRHLRVVRGDPTPEEIASLVAVLSARARAARAARAAATDHRPRSGWRDRARLVRAPLRRGPSAWRATYGPG</sequence>
<proteinExistence type="predicted"/>
<reference evidence="1 2" key="1">
    <citation type="submission" date="2018-11" db="EMBL/GenBank/DDBJ databases">
        <title>The genome draft of YIM 96095.</title>
        <authorList>
            <person name="Tang S.-K."/>
            <person name="Chunyu W.-X."/>
            <person name="Feng Y.-Z."/>
        </authorList>
    </citation>
    <scope>NUCLEOTIDE SEQUENCE [LARGE SCALE GENOMIC DNA]</scope>
    <source>
        <strain evidence="1 2">YIM 96095</strain>
    </source>
</reference>